<proteinExistence type="predicted"/>
<keyword evidence="4" id="KW-1185">Reference proteome</keyword>
<sequence>MSFPRYPEYKDSGVAWLGQVPTHWQAKRTGYFFHERREKVSDKDFDALSVTKNGVVPQLETAAKTDDGDNRKKVCAGDFVINSRSDRKGSAGAADRDGSVSLISTVLRPRDEVEIKFAHHLLRSELFQEEFYRFGKGIVADLWSTNFTEMRNIVLAIPPLQEQRSIATFLDHETAKIDALVVEQEKLITLLQEKRQAVISHAVTKGLNPNVPMKDSGVEWLGEVPEHWEVKVLKFIATVQTGIAKGKDNTGKETITVPYLRVANVQDGYLALDDMAEIEISASDLQRYLLQPGDVLMNEGGDFDKLGRGHIWRGEIESCIHQNHVFAVRPHGVSSEWLNAITGSGYAQFYFMTRSKQSTNLASISSTSIMELPVLLPPRNEQAAVLTFIAKQTSQFDTLMTEARSAITLLQERRTALISAAVTGQIDVRTWTPQGAA</sequence>
<accession>A0ABV4IKK9</accession>
<name>A0ABV4IKK9_9BURK</name>
<keyword evidence="3" id="KW-0255">Endonuclease</keyword>
<dbReference type="PANTHER" id="PTHR43140">
    <property type="entry name" value="TYPE-1 RESTRICTION ENZYME ECOKI SPECIFICITY PROTEIN"/>
    <property type="match status" value="1"/>
</dbReference>
<evidence type="ECO:0000313" key="4">
    <source>
        <dbReference type="Proteomes" id="UP001567350"/>
    </source>
</evidence>
<keyword evidence="3" id="KW-0540">Nuclease</keyword>
<evidence type="ECO:0000313" key="3">
    <source>
        <dbReference type="EMBL" id="MEZ2740908.1"/>
    </source>
</evidence>
<organism evidence="3 4">
    <name type="scientific">Comamonas jiangduensis</name>
    <dbReference type="NCBI Taxonomy" id="1194168"/>
    <lineage>
        <taxon>Bacteria</taxon>
        <taxon>Pseudomonadati</taxon>
        <taxon>Pseudomonadota</taxon>
        <taxon>Betaproteobacteria</taxon>
        <taxon>Burkholderiales</taxon>
        <taxon>Comamonadaceae</taxon>
        <taxon>Comamonas</taxon>
    </lineage>
</organism>
<dbReference type="EMBL" id="JBGJLR010000024">
    <property type="protein sequence ID" value="MEZ2740908.1"/>
    <property type="molecule type" value="Genomic_DNA"/>
</dbReference>
<evidence type="ECO:0000256" key="1">
    <source>
        <dbReference type="ARBA" id="ARBA00022747"/>
    </source>
</evidence>
<dbReference type="Gene3D" id="1.10.287.1120">
    <property type="entry name" value="Bipartite methylase S protein"/>
    <property type="match status" value="1"/>
</dbReference>
<dbReference type="CDD" id="cd17253">
    <property type="entry name" value="RMtype1_S_Eco933I-TRD2-CR2_like"/>
    <property type="match status" value="1"/>
</dbReference>
<dbReference type="RefSeq" id="WP_370894090.1">
    <property type="nucleotide sequence ID" value="NZ_JBGJLR010000024.1"/>
</dbReference>
<dbReference type="SUPFAM" id="SSF116734">
    <property type="entry name" value="DNA methylase specificity domain"/>
    <property type="match status" value="2"/>
</dbReference>
<dbReference type="PANTHER" id="PTHR43140:SF1">
    <property type="entry name" value="TYPE I RESTRICTION ENZYME ECOKI SPECIFICITY SUBUNIT"/>
    <property type="match status" value="1"/>
</dbReference>
<dbReference type="Proteomes" id="UP001567350">
    <property type="component" value="Unassembled WGS sequence"/>
</dbReference>
<gene>
    <name evidence="3" type="ORF">ACBP88_15890</name>
</gene>
<dbReference type="InterPro" id="IPR051212">
    <property type="entry name" value="Type-I_RE_S_subunit"/>
</dbReference>
<evidence type="ECO:0000256" key="2">
    <source>
        <dbReference type="ARBA" id="ARBA00023125"/>
    </source>
</evidence>
<keyword evidence="2" id="KW-0238">DNA-binding</keyword>
<keyword evidence="3" id="KW-0378">Hydrolase</keyword>
<keyword evidence="1" id="KW-0680">Restriction system</keyword>
<comment type="caution">
    <text evidence="3">The sequence shown here is derived from an EMBL/GenBank/DDBJ whole genome shotgun (WGS) entry which is preliminary data.</text>
</comment>
<dbReference type="InterPro" id="IPR044946">
    <property type="entry name" value="Restrct_endonuc_typeI_TRD_sf"/>
</dbReference>
<reference evidence="3 4" key="1">
    <citation type="submission" date="2024-08" db="EMBL/GenBank/DDBJ databases">
        <authorList>
            <person name="Feng Z."/>
            <person name="Ronholm J."/>
        </authorList>
    </citation>
    <scope>NUCLEOTIDE SEQUENCE [LARGE SCALE GENOMIC DNA]</scope>
    <source>
        <strain evidence="3 4">4-AB0-8</strain>
    </source>
</reference>
<dbReference type="Gene3D" id="3.90.220.20">
    <property type="entry name" value="DNA methylase specificity domains"/>
    <property type="match status" value="2"/>
</dbReference>
<protein>
    <submittedName>
        <fullName evidence="3">Type I restriction endonuclease subunit S</fullName>
    </submittedName>
</protein>
<dbReference type="GO" id="GO:0004519">
    <property type="term" value="F:endonuclease activity"/>
    <property type="evidence" value="ECO:0007669"/>
    <property type="project" value="UniProtKB-KW"/>
</dbReference>